<feature type="region of interest" description="Disordered" evidence="2">
    <location>
        <begin position="733"/>
        <end position="763"/>
    </location>
</feature>
<dbReference type="Pfam" id="PF04270">
    <property type="entry name" value="Strep_his_triad"/>
    <property type="match status" value="10"/>
</dbReference>
<feature type="compositionally biased region" description="Basic and acidic residues" evidence="2">
    <location>
        <begin position="448"/>
        <end position="464"/>
    </location>
</feature>
<evidence type="ECO:0000313" key="5">
    <source>
        <dbReference type="Proteomes" id="UP000278063"/>
    </source>
</evidence>
<feature type="compositionally biased region" description="Low complexity" evidence="2">
    <location>
        <begin position="1370"/>
        <end position="1383"/>
    </location>
</feature>
<feature type="region of interest" description="Disordered" evidence="2">
    <location>
        <begin position="34"/>
        <end position="59"/>
    </location>
</feature>
<feature type="coiled-coil region" evidence="1">
    <location>
        <begin position="1207"/>
        <end position="1279"/>
    </location>
</feature>
<dbReference type="Gene3D" id="3.10.50.90">
    <property type="match status" value="9"/>
</dbReference>
<evidence type="ECO:0000256" key="3">
    <source>
        <dbReference type="SAM" id="SignalP"/>
    </source>
</evidence>
<dbReference type="RefSeq" id="WP_125385794.1">
    <property type="nucleotide sequence ID" value="NZ_RJNW01000001.1"/>
</dbReference>
<feature type="region of interest" description="Disordered" evidence="2">
    <location>
        <begin position="233"/>
        <end position="254"/>
    </location>
</feature>
<gene>
    <name evidence="4" type="ORF">D8849_00015</name>
</gene>
<dbReference type="InterPro" id="IPR037228">
    <property type="entry name" value="PhtA_dom_sf"/>
</dbReference>
<reference evidence="4 5" key="1">
    <citation type="submission" date="2018-11" db="EMBL/GenBank/DDBJ databases">
        <title>Species Designations Belie Phenotypic and Genotypic Heterogeneity in Oral Streptococci.</title>
        <authorList>
            <person name="Velsko I."/>
        </authorList>
    </citation>
    <scope>NUCLEOTIDE SEQUENCE [LARGE SCALE GENOMIC DNA]</scope>
    <source>
        <strain evidence="4 5">KLC01</strain>
    </source>
</reference>
<evidence type="ECO:0000313" key="4">
    <source>
        <dbReference type="EMBL" id="RSI88066.1"/>
    </source>
</evidence>
<feature type="region of interest" description="Disordered" evidence="2">
    <location>
        <begin position="434"/>
        <end position="464"/>
    </location>
</feature>
<feature type="region of interest" description="Disordered" evidence="2">
    <location>
        <begin position="659"/>
        <end position="688"/>
    </location>
</feature>
<feature type="compositionally biased region" description="Basic and acidic residues" evidence="2">
    <location>
        <begin position="742"/>
        <end position="763"/>
    </location>
</feature>
<evidence type="ECO:0000256" key="2">
    <source>
        <dbReference type="SAM" id="MobiDB-lite"/>
    </source>
</evidence>
<protein>
    <recommendedName>
        <fullName evidence="6">Pneumococcal histidine triad protein E</fullName>
    </recommendedName>
</protein>
<dbReference type="InterPro" id="IPR023832">
    <property type="entry name" value="His_triad_protein"/>
</dbReference>
<feature type="compositionally biased region" description="Basic and acidic residues" evidence="2">
    <location>
        <begin position="520"/>
        <end position="543"/>
    </location>
</feature>
<keyword evidence="1" id="KW-0175">Coiled coil</keyword>
<feature type="region of interest" description="Disordered" evidence="2">
    <location>
        <begin position="334"/>
        <end position="395"/>
    </location>
</feature>
<accession>A0A428D7H7</accession>
<sequence length="1422" mass="159075">MKINKKKLAAGAAVVLSLSLCIYALNQHQTGENKDTNRVSYVDGKQDTPKTETQTPEQVSKKEDIQAEQIVVKITDQGYVTSHGDHFHYYNGKVPFDAIFSEELLMKDANYQLKDADIVNEVKGGYIIKVNGKYYVYLKDVVHADNVRTKDEINRQKQGHTHDAPTSNSAVALAQSQGRYTTDDGYIFNASDIIEDTGDAYIVPHGGHYHYIPKSSLSASELAAAQAYLSGTRNQPSVTDYRPSTNGTGQTTKPIQQAEIPSNKAESLQSLLQQLYALPSTQRYAESDGLVFDPAKILSRTPNGVAIPHGNHYHFIPYTKLSALEEKIARMIPLSSDSVEPTPLENPSKPAEKPTQQNHHHEQDGDHRSQDPKHEEHGHDGDGHDHHHDADHGHGFDAHRVISEDDQGFVMSHGDHNHYFFKKDLTAEQIKSAQDHLRGKTPVTPSPAHDDHDEETHGHHHDVHGQDFDVNRIISEDAAGFIMSHGDHNHYFFKKDLTPEQIKAAQDHLKEANTATPNPAHDDDHDEDHHGHHHGEDHDHGFDANRVISEDDQGFVMSHGDHNHYFFKKDLTADQIKAAQDHLKGASPATPNPAHDDDHDEDHHGHHHDEDHDHGFDANRIIAEDEQGFIMSHGDHNHYFFKKDLTADQIKSAQDHLKGVNTATPNPAHDDDHDEDHHGHHHDEDHDHGFDANRIIAEDEQGFIMSHGDHNHYFFKKALTADQIKAAQDHLKGANTATPNPAHDDDHDEDHHGHHHDEDHDHGFDANRVISEDEQGFVMSHGDHNHYFFKKDLTADQVKAAQDHLKTHHDAEPVKPLAKTVESFSRDASDEEKIAYISKTYGVPLEAIRISNGFFVFGNPDQAYDPTHIHPYAVRKEHVRIPLQTGNPELDFLNELYTTALRDGVSPYSLQVENGSFVIPHGDHNHYIKVQTKGYEVALKNKIPALQSNYQPGAFDEKAVLAKVDQLLSDSRSIYKDKPIEQRQIELALGQFTENMKKLATNSTAGYLATLELFDKQYIHIDESVKPVETSALDKKYQALIDKINTLDTDTYGLPKKDLLVRLQEAKLAKDEAGLAAVESQLQALQDFNDRTGVTTVEYIKYFYEHVNDGRLSDELRNKVAQLTWTLYQSQSFLKAAELNKLFPSIYQAKQEVEEALKAQPTNAKSSQTVLDTEKVDNQSAKTAIYGFLKELYGDFMPEEHVNHVSKEQVESLLSKATQLLEQIQEEGIRQSLAEEVENLKAAINKADADLDEVNSQVKDVLTRIASALQQEKENAEQDPQTLVLYQKLYDILMSLHAYLENNKGSDADFDKVDALLDQLSAKSKDKAALLELTKAILVLNQEIKSKSSASEEATPATNAEANGDKTSPETETSAAAESNSETASDENKPSNATDSKPTEPASEKETTESTTSTGNQEKPAE</sequence>
<dbReference type="Proteomes" id="UP000278063">
    <property type="component" value="Unassembled WGS sequence"/>
</dbReference>
<dbReference type="EMBL" id="RJNW01000001">
    <property type="protein sequence ID" value="RSI88066.1"/>
    <property type="molecule type" value="Genomic_DNA"/>
</dbReference>
<organism evidence="4 5">
    <name type="scientific">Streptococcus mitis</name>
    <dbReference type="NCBI Taxonomy" id="28037"/>
    <lineage>
        <taxon>Bacteria</taxon>
        <taxon>Bacillati</taxon>
        <taxon>Bacillota</taxon>
        <taxon>Bacilli</taxon>
        <taxon>Lactobacillales</taxon>
        <taxon>Streptococcaceae</taxon>
        <taxon>Streptococcus</taxon>
        <taxon>Streptococcus mitis group</taxon>
    </lineage>
</organism>
<feature type="compositionally biased region" description="Basic and acidic residues" evidence="2">
    <location>
        <begin position="594"/>
        <end position="614"/>
    </location>
</feature>
<name>A0A428D7H7_STRMT</name>
<evidence type="ECO:0000256" key="1">
    <source>
        <dbReference type="SAM" id="Coils"/>
    </source>
</evidence>
<dbReference type="InterPro" id="IPR006270">
    <property type="entry name" value="Strep_his_triad_rpt"/>
</dbReference>
<feature type="compositionally biased region" description="Basic and acidic residues" evidence="2">
    <location>
        <begin position="359"/>
        <end position="395"/>
    </location>
</feature>
<feature type="signal peptide" evidence="3">
    <location>
        <begin position="1"/>
        <end position="24"/>
    </location>
</feature>
<dbReference type="NCBIfam" id="TIGR01363">
    <property type="entry name" value="strep_his_triad"/>
    <property type="match status" value="1"/>
</dbReference>
<comment type="caution">
    <text evidence="4">The sequence shown here is derived from an EMBL/GenBank/DDBJ whole genome shotgun (WGS) entry which is preliminary data.</text>
</comment>
<feature type="region of interest" description="Disordered" evidence="2">
    <location>
        <begin position="513"/>
        <end position="543"/>
    </location>
</feature>
<feature type="chain" id="PRO_5039566110" description="Pneumococcal histidine triad protein E" evidence="3">
    <location>
        <begin position="25"/>
        <end position="1422"/>
    </location>
</feature>
<feature type="region of interest" description="Disordered" evidence="2">
    <location>
        <begin position="580"/>
        <end position="614"/>
    </location>
</feature>
<evidence type="ECO:0008006" key="6">
    <source>
        <dbReference type="Google" id="ProtNLM"/>
    </source>
</evidence>
<dbReference type="SUPFAM" id="SSF142887">
    <property type="entry name" value="PhtA domain-like"/>
    <property type="match status" value="8"/>
</dbReference>
<feature type="compositionally biased region" description="Low complexity" evidence="2">
    <location>
        <begin position="1347"/>
        <end position="1362"/>
    </location>
</feature>
<keyword evidence="3" id="KW-0732">Signal</keyword>
<feature type="compositionally biased region" description="Basic and acidic residues" evidence="2">
    <location>
        <begin position="668"/>
        <end position="688"/>
    </location>
</feature>
<proteinExistence type="predicted"/>
<feature type="region of interest" description="Disordered" evidence="2">
    <location>
        <begin position="1346"/>
        <end position="1422"/>
    </location>
</feature>